<dbReference type="OrthoDB" id="3728558at2759"/>
<feature type="domain" description="DUF6546" evidence="1">
    <location>
        <begin position="284"/>
        <end position="477"/>
    </location>
</feature>
<protein>
    <recommendedName>
        <fullName evidence="1">DUF6546 domain-containing protein</fullName>
    </recommendedName>
</protein>
<evidence type="ECO:0000313" key="2">
    <source>
        <dbReference type="EMBL" id="PVI05846.1"/>
    </source>
</evidence>
<dbReference type="AlphaFoldDB" id="A0A2V1E671"/>
<dbReference type="Pfam" id="PF20183">
    <property type="entry name" value="DUF6546"/>
    <property type="match status" value="1"/>
</dbReference>
<organism evidence="2 3">
    <name type="scientific">Periconia macrospinosa</name>
    <dbReference type="NCBI Taxonomy" id="97972"/>
    <lineage>
        <taxon>Eukaryota</taxon>
        <taxon>Fungi</taxon>
        <taxon>Dikarya</taxon>
        <taxon>Ascomycota</taxon>
        <taxon>Pezizomycotina</taxon>
        <taxon>Dothideomycetes</taxon>
        <taxon>Pleosporomycetidae</taxon>
        <taxon>Pleosporales</taxon>
        <taxon>Massarineae</taxon>
        <taxon>Periconiaceae</taxon>
        <taxon>Periconia</taxon>
    </lineage>
</organism>
<gene>
    <name evidence="2" type="ORF">DM02DRAFT_682780</name>
</gene>
<proteinExistence type="predicted"/>
<name>A0A2V1E671_9PLEO</name>
<dbReference type="Proteomes" id="UP000244855">
    <property type="component" value="Unassembled WGS sequence"/>
</dbReference>
<evidence type="ECO:0000259" key="1">
    <source>
        <dbReference type="Pfam" id="PF20183"/>
    </source>
</evidence>
<sequence length="496" mass="56870">MRWKSLPSEIRAMILEILINSHTKSAQYASVCKEWQDAIERHNFHSLNLKPQDVLTITNIMAKRDLCLMKYIWYSIELPPCNYAFSRDIGRIQRDPNEFVRGCEELFVEYKAESQAAQAIVEDGICAMLRFLNGRPHDGDMTLDINIYSPSDSERFKHIRYEPANTLDPGPMQVASHGDADIPAQALMKLFAPTVFHNCDSTGSTSNGVYKFWNTLPQASCVTHLLLRRQTRRQWQTHALRQLLAQFPNLKELCVEPWRESMEAAQPLFDKYNAATFFKPLKSSMPDQLKRLTIFEDFNESYMISRINAPPNPRHDRITSIPLMRGLAEASLVLQHLSAAFIVNACQFWKVCKANWVWEQLLTLTLTSQALWPDNHPKNINDAIVEAAQVAKNMPKLQTMQIWNGRKGYAAVYRYEKGCHWAKITWRATWDLTLNEAAIAEWQKVAKVIVINCENELLGPVPIRSHGEAVTVLGLENVACPVSIRQIHREHLEMAN</sequence>
<reference evidence="2 3" key="1">
    <citation type="journal article" date="2018" name="Sci. Rep.">
        <title>Comparative genomics provides insights into the lifestyle and reveals functional heterogeneity of dark septate endophytic fungi.</title>
        <authorList>
            <person name="Knapp D.G."/>
            <person name="Nemeth J.B."/>
            <person name="Barry K."/>
            <person name="Hainaut M."/>
            <person name="Henrissat B."/>
            <person name="Johnson J."/>
            <person name="Kuo A."/>
            <person name="Lim J.H.P."/>
            <person name="Lipzen A."/>
            <person name="Nolan M."/>
            <person name="Ohm R.A."/>
            <person name="Tamas L."/>
            <person name="Grigoriev I.V."/>
            <person name="Spatafora J.W."/>
            <person name="Nagy L.G."/>
            <person name="Kovacs G.M."/>
        </authorList>
    </citation>
    <scope>NUCLEOTIDE SEQUENCE [LARGE SCALE GENOMIC DNA]</scope>
    <source>
        <strain evidence="2 3">DSE2036</strain>
    </source>
</reference>
<dbReference type="EMBL" id="KZ805311">
    <property type="protein sequence ID" value="PVI05846.1"/>
    <property type="molecule type" value="Genomic_DNA"/>
</dbReference>
<dbReference type="InterPro" id="IPR046676">
    <property type="entry name" value="DUF6546"/>
</dbReference>
<evidence type="ECO:0000313" key="3">
    <source>
        <dbReference type="Proteomes" id="UP000244855"/>
    </source>
</evidence>
<keyword evidence="3" id="KW-1185">Reference proteome</keyword>
<accession>A0A2V1E671</accession>